<proteinExistence type="predicted"/>
<evidence type="ECO:0000313" key="2">
    <source>
        <dbReference type="EMBL" id="RKF62783.1"/>
    </source>
</evidence>
<name>A0A420HZE8_9PEZI</name>
<feature type="transmembrane region" description="Helical" evidence="1">
    <location>
        <begin position="30"/>
        <end position="51"/>
    </location>
</feature>
<evidence type="ECO:0000313" key="3">
    <source>
        <dbReference type="Proteomes" id="UP000285405"/>
    </source>
</evidence>
<dbReference type="AlphaFoldDB" id="A0A420HZE8"/>
<keyword evidence="1" id="KW-0472">Membrane</keyword>
<reference evidence="2 3" key="1">
    <citation type="journal article" date="2018" name="BMC Genomics">
        <title>Comparative genome analyses reveal sequence features reflecting distinct modes of host-adaptation between dicot and monocot powdery mildew.</title>
        <authorList>
            <person name="Wu Y."/>
            <person name="Ma X."/>
            <person name="Pan Z."/>
            <person name="Kale S.D."/>
            <person name="Song Y."/>
            <person name="King H."/>
            <person name="Zhang Q."/>
            <person name="Presley C."/>
            <person name="Deng X."/>
            <person name="Wei C.I."/>
            <person name="Xiao S."/>
        </authorList>
    </citation>
    <scope>NUCLEOTIDE SEQUENCE [LARGE SCALE GENOMIC DNA]</scope>
    <source>
        <strain evidence="2">UCSC1</strain>
    </source>
</reference>
<dbReference type="Proteomes" id="UP000285405">
    <property type="component" value="Unassembled WGS sequence"/>
</dbReference>
<dbReference type="OrthoDB" id="3537340at2759"/>
<organism evidence="2 3">
    <name type="scientific">Golovinomyces cichoracearum</name>
    <dbReference type="NCBI Taxonomy" id="62708"/>
    <lineage>
        <taxon>Eukaryota</taxon>
        <taxon>Fungi</taxon>
        <taxon>Dikarya</taxon>
        <taxon>Ascomycota</taxon>
        <taxon>Pezizomycotina</taxon>
        <taxon>Leotiomycetes</taxon>
        <taxon>Erysiphales</taxon>
        <taxon>Erysiphaceae</taxon>
        <taxon>Golovinomyces</taxon>
    </lineage>
</organism>
<gene>
    <name evidence="2" type="ORF">GcC1_144005</name>
</gene>
<feature type="transmembrane region" description="Helical" evidence="1">
    <location>
        <begin position="122"/>
        <end position="148"/>
    </location>
</feature>
<feature type="transmembrane region" description="Helical" evidence="1">
    <location>
        <begin position="88"/>
        <end position="115"/>
    </location>
</feature>
<comment type="caution">
    <text evidence="2">The sequence shown here is derived from an EMBL/GenBank/DDBJ whole genome shotgun (WGS) entry which is preliminary data.</text>
</comment>
<protein>
    <submittedName>
        <fullName evidence="2">Uncharacterized protein</fullName>
    </submittedName>
</protein>
<evidence type="ECO:0000256" key="1">
    <source>
        <dbReference type="SAM" id="Phobius"/>
    </source>
</evidence>
<feature type="transmembrane region" description="Helical" evidence="1">
    <location>
        <begin position="154"/>
        <end position="172"/>
    </location>
</feature>
<accession>A0A420HZE8</accession>
<dbReference type="EMBL" id="MCBR01014455">
    <property type="protein sequence ID" value="RKF62783.1"/>
    <property type="molecule type" value="Genomic_DNA"/>
</dbReference>
<sequence>MDVSPSAVDNQKCAKYGRFLQNVPKNEANAIFWSLFGLDLLLLIIASSFYAKQTDHHRAYEDALKDPESAEMTPRLNKNWKQSQLRCLVVSTGCVCIYTASVIIEAFAGLALAFCHKEDLIFMYWGFFFLLSIGSFIAILGVALSIVYTKNPPWNVPLGTPVLVFAYVGFAAQNMIVNEIKRWNGREDYTFLQELKNQPFDSHRRTRQVLAMRADEGEPPSEAKIVTTKDGSILYYFPRLRDP</sequence>
<keyword evidence="1" id="KW-0812">Transmembrane</keyword>
<keyword evidence="1" id="KW-1133">Transmembrane helix</keyword>